<name>A0ABQ8XT65_9EUKA</name>
<dbReference type="Proteomes" id="UP001150062">
    <property type="component" value="Unassembled WGS sequence"/>
</dbReference>
<evidence type="ECO:0000259" key="1">
    <source>
        <dbReference type="PROSITE" id="PS50097"/>
    </source>
</evidence>
<comment type="caution">
    <text evidence="2">The sequence shown here is derived from an EMBL/GenBank/DDBJ whole genome shotgun (WGS) entry which is preliminary data.</text>
</comment>
<dbReference type="PROSITE" id="PS50097">
    <property type="entry name" value="BTB"/>
    <property type="match status" value="1"/>
</dbReference>
<dbReference type="CDD" id="cd18186">
    <property type="entry name" value="BTB_POZ_ZBTB_KLHL-like"/>
    <property type="match status" value="1"/>
</dbReference>
<evidence type="ECO:0000313" key="2">
    <source>
        <dbReference type="EMBL" id="KAJ6235545.1"/>
    </source>
</evidence>
<organism evidence="2 3">
    <name type="scientific">Anaeramoeba flamelloides</name>
    <dbReference type="NCBI Taxonomy" id="1746091"/>
    <lineage>
        <taxon>Eukaryota</taxon>
        <taxon>Metamonada</taxon>
        <taxon>Anaeramoebidae</taxon>
        <taxon>Anaeramoeba</taxon>
    </lineage>
</organism>
<dbReference type="SUPFAM" id="SSF52540">
    <property type="entry name" value="P-loop containing nucleoside triphosphate hydrolases"/>
    <property type="match status" value="1"/>
</dbReference>
<feature type="domain" description="BTB" evidence="1">
    <location>
        <begin position="210"/>
        <end position="293"/>
    </location>
</feature>
<accession>A0ABQ8XT65</accession>
<keyword evidence="3" id="KW-1185">Reference proteome</keyword>
<dbReference type="Gene3D" id="3.40.50.300">
    <property type="entry name" value="P-loop containing nucleotide triphosphate hydrolases"/>
    <property type="match status" value="1"/>
</dbReference>
<dbReference type="InterPro" id="IPR001806">
    <property type="entry name" value="Small_GTPase"/>
</dbReference>
<dbReference type="SMART" id="SM00225">
    <property type="entry name" value="BTB"/>
    <property type="match status" value="1"/>
</dbReference>
<dbReference type="Pfam" id="PF00071">
    <property type="entry name" value="Ras"/>
    <property type="match status" value="1"/>
</dbReference>
<reference evidence="2" key="1">
    <citation type="submission" date="2022-08" db="EMBL/GenBank/DDBJ databases">
        <title>Novel sulfate-reducing endosymbionts in the free-living metamonad Anaeramoeba.</title>
        <authorList>
            <person name="Jerlstrom-Hultqvist J."/>
            <person name="Cepicka I."/>
            <person name="Gallot-Lavallee L."/>
            <person name="Salas-Leiva D."/>
            <person name="Curtis B.A."/>
            <person name="Zahonova K."/>
            <person name="Pipaliya S."/>
            <person name="Dacks J."/>
            <person name="Roger A.J."/>
        </authorList>
    </citation>
    <scope>NUCLEOTIDE SEQUENCE</scope>
    <source>
        <strain evidence="2">Schooner1</strain>
    </source>
</reference>
<dbReference type="Gene3D" id="3.30.710.10">
    <property type="entry name" value="Potassium Channel Kv1.1, Chain A"/>
    <property type="match status" value="1"/>
</dbReference>
<evidence type="ECO:0000313" key="3">
    <source>
        <dbReference type="Proteomes" id="UP001150062"/>
    </source>
</evidence>
<proteinExistence type="predicted"/>
<protein>
    <recommendedName>
        <fullName evidence="1">BTB domain-containing protein</fullName>
    </recommendedName>
</protein>
<dbReference type="InterPro" id="IPR000210">
    <property type="entry name" value="BTB/POZ_dom"/>
</dbReference>
<sequence>MHRYIKELHKVAKGGAIILLVGYSRLDISETKKRRNVSKKEAIELAKENGMKYIEANSKTGKNVSNVFEGILILHYDQFIELNFPKYSFFKQSEKYFKDYQYLTIQQDFINFYNKQEFCDFEINTIKCHKLIVELRTKQTIKKIEEILTNEEIENIKLFFKWIYGNRPKQSEFLSISHIFEKINIQFFDQNFKKTFLNDLSNLYKDNNSKDFTIKIKEELSDESSDESSNESFNESIKVHKIILLIRSELFRNMFNSIEDKNITSIFDYSGKSYETLKCLINYFYTDKLMIKDGDDPDLICEELEDAIEYFQLNIKSNLKQLIKK</sequence>
<gene>
    <name evidence="2" type="ORF">M0813_03692</name>
</gene>
<dbReference type="Pfam" id="PF00651">
    <property type="entry name" value="BTB"/>
    <property type="match status" value="1"/>
</dbReference>
<dbReference type="SUPFAM" id="SSF54695">
    <property type="entry name" value="POZ domain"/>
    <property type="match status" value="1"/>
</dbReference>
<dbReference type="InterPro" id="IPR011333">
    <property type="entry name" value="SKP1/BTB/POZ_sf"/>
</dbReference>
<dbReference type="PROSITE" id="PS51419">
    <property type="entry name" value="RAB"/>
    <property type="match status" value="1"/>
</dbReference>
<dbReference type="InterPro" id="IPR027417">
    <property type="entry name" value="P-loop_NTPase"/>
</dbReference>
<dbReference type="EMBL" id="JAOAOG010000257">
    <property type="protein sequence ID" value="KAJ6235545.1"/>
    <property type="molecule type" value="Genomic_DNA"/>
</dbReference>